<keyword evidence="4 8" id="KW-0676">Redox-active center</keyword>
<evidence type="ECO:0000256" key="2">
    <source>
        <dbReference type="ARBA" id="ARBA00022862"/>
    </source>
</evidence>
<keyword evidence="2 8" id="KW-0049">Antioxidant</keyword>
<evidence type="ECO:0000256" key="1">
    <source>
        <dbReference type="ARBA" id="ARBA00022559"/>
    </source>
</evidence>
<dbReference type="InterPro" id="IPR000866">
    <property type="entry name" value="AhpC/TSA"/>
</dbReference>
<proteinExistence type="inferred from homology"/>
<evidence type="ECO:0000256" key="3">
    <source>
        <dbReference type="ARBA" id="ARBA00023002"/>
    </source>
</evidence>
<dbReference type="Gene3D" id="3.40.30.10">
    <property type="entry name" value="Glutaredoxin"/>
    <property type="match status" value="1"/>
</dbReference>
<dbReference type="PANTHER" id="PTHR43503">
    <property type="entry name" value="MCG48959-RELATED"/>
    <property type="match status" value="1"/>
</dbReference>
<dbReference type="Pfam" id="PF10417">
    <property type="entry name" value="1-cysPrx_C"/>
    <property type="match status" value="1"/>
</dbReference>
<dbReference type="EC" id="1.11.1.24" evidence="8"/>
<feature type="domain" description="Thioredoxin" evidence="9">
    <location>
        <begin position="4"/>
        <end position="159"/>
    </location>
</feature>
<dbReference type="Proteomes" id="UP001558713">
    <property type="component" value="Unassembled WGS sequence"/>
</dbReference>
<evidence type="ECO:0000259" key="9">
    <source>
        <dbReference type="PROSITE" id="PS51352"/>
    </source>
</evidence>
<dbReference type="PROSITE" id="PS51352">
    <property type="entry name" value="THIOREDOXIN_2"/>
    <property type="match status" value="1"/>
</dbReference>
<comment type="caution">
    <text evidence="10">The sequence shown here is derived from an EMBL/GenBank/DDBJ whole genome shotgun (WGS) entry which is preliminary data.</text>
</comment>
<dbReference type="CDD" id="cd03016">
    <property type="entry name" value="PRX_1cys"/>
    <property type="match status" value="1"/>
</dbReference>
<dbReference type="InterPro" id="IPR036249">
    <property type="entry name" value="Thioredoxin-like_sf"/>
</dbReference>
<reference evidence="10 11" key="1">
    <citation type="submission" date="2024-04" db="EMBL/GenBank/DDBJ databases">
        <title>Genome assembly C_amara_ONT_v2.</title>
        <authorList>
            <person name="Yant L."/>
            <person name="Moore C."/>
            <person name="Slenker M."/>
        </authorList>
    </citation>
    <scope>NUCLEOTIDE SEQUENCE [LARGE SCALE GENOMIC DNA]</scope>
    <source>
        <tissue evidence="10">Leaf</tissue>
    </source>
</reference>
<name>A0ABD1AC07_CARAN</name>
<dbReference type="EMBL" id="JBANAX010000540">
    <property type="protein sequence ID" value="KAL1204322.1"/>
    <property type="molecule type" value="Genomic_DNA"/>
</dbReference>
<evidence type="ECO:0000256" key="5">
    <source>
        <dbReference type="ARBA" id="ARBA00025719"/>
    </source>
</evidence>
<comment type="similarity">
    <text evidence="5">Belongs to the peroxiredoxin family. Prx6 subfamily.</text>
</comment>
<dbReference type="PIRSF" id="PIRSF000239">
    <property type="entry name" value="AHPC"/>
    <property type="match status" value="1"/>
</dbReference>
<dbReference type="InterPro" id="IPR024706">
    <property type="entry name" value="Peroxiredoxin_AhpC-typ"/>
</dbReference>
<comment type="function">
    <text evidence="6">Thiol-specific peroxidase that catalyzes the reduction of hydrogen peroxide and organic hydroperoxides to water and alcohols, respectively. Seems to contribute to the inhibition of germination during stress.</text>
</comment>
<dbReference type="Pfam" id="PF00578">
    <property type="entry name" value="AhpC-TSA"/>
    <property type="match status" value="1"/>
</dbReference>
<gene>
    <name evidence="10" type="ORF">V5N11_011174</name>
</gene>
<dbReference type="InterPro" id="IPR013766">
    <property type="entry name" value="Thioredoxin_domain"/>
</dbReference>
<evidence type="ECO:0000313" key="11">
    <source>
        <dbReference type="Proteomes" id="UP001558713"/>
    </source>
</evidence>
<evidence type="ECO:0000256" key="4">
    <source>
        <dbReference type="ARBA" id="ARBA00023284"/>
    </source>
</evidence>
<organism evidence="10 11">
    <name type="scientific">Cardamine amara subsp. amara</name>
    <dbReference type="NCBI Taxonomy" id="228776"/>
    <lineage>
        <taxon>Eukaryota</taxon>
        <taxon>Viridiplantae</taxon>
        <taxon>Streptophyta</taxon>
        <taxon>Embryophyta</taxon>
        <taxon>Tracheophyta</taxon>
        <taxon>Spermatophyta</taxon>
        <taxon>Magnoliopsida</taxon>
        <taxon>eudicotyledons</taxon>
        <taxon>Gunneridae</taxon>
        <taxon>Pentapetalae</taxon>
        <taxon>rosids</taxon>
        <taxon>malvids</taxon>
        <taxon>Brassicales</taxon>
        <taxon>Brassicaceae</taxon>
        <taxon>Cardamineae</taxon>
        <taxon>Cardamine</taxon>
    </lineage>
</organism>
<dbReference type="InterPro" id="IPR019479">
    <property type="entry name" value="Peroxiredoxin_C"/>
</dbReference>
<dbReference type="AlphaFoldDB" id="A0ABD1AC07"/>
<dbReference type="FunFam" id="3.40.30.10:FF:000011">
    <property type="entry name" value="Peroxiredoxin PRX1"/>
    <property type="match status" value="1"/>
</dbReference>
<keyword evidence="11" id="KW-1185">Reference proteome</keyword>
<dbReference type="PANTHER" id="PTHR43503:SF4">
    <property type="entry name" value="PEROXIREDOXIN-6"/>
    <property type="match status" value="1"/>
</dbReference>
<dbReference type="Gene3D" id="3.30.1020.10">
    <property type="entry name" value="Antioxidant, Horf6, Chain A, domain2"/>
    <property type="match status" value="1"/>
</dbReference>
<accession>A0ABD1AC07</accession>
<dbReference type="FunFam" id="3.30.1020.10:FF:000001">
    <property type="entry name" value="1-Cys peroxiredoxin"/>
    <property type="match status" value="1"/>
</dbReference>
<keyword evidence="3 8" id="KW-0560">Oxidoreductase</keyword>
<keyword evidence="1 8" id="KW-0575">Peroxidase</keyword>
<comment type="catalytic activity">
    <reaction evidence="7 8">
        <text>a hydroperoxide + [thioredoxin]-dithiol = an alcohol + [thioredoxin]-disulfide + H2O</text>
        <dbReference type="Rhea" id="RHEA:62620"/>
        <dbReference type="Rhea" id="RHEA-COMP:10698"/>
        <dbReference type="Rhea" id="RHEA-COMP:10700"/>
        <dbReference type="ChEBI" id="CHEBI:15377"/>
        <dbReference type="ChEBI" id="CHEBI:29950"/>
        <dbReference type="ChEBI" id="CHEBI:30879"/>
        <dbReference type="ChEBI" id="CHEBI:35924"/>
        <dbReference type="ChEBI" id="CHEBI:50058"/>
        <dbReference type="EC" id="1.11.1.24"/>
    </reaction>
</comment>
<dbReference type="InterPro" id="IPR045020">
    <property type="entry name" value="PRX_1cys"/>
</dbReference>
<evidence type="ECO:0000256" key="8">
    <source>
        <dbReference type="PIRNR" id="PIRNR000239"/>
    </source>
</evidence>
<evidence type="ECO:0000256" key="7">
    <source>
        <dbReference type="ARBA" id="ARBA00049091"/>
    </source>
</evidence>
<protein>
    <recommendedName>
        <fullName evidence="8">Peroxiredoxin</fullName>
        <ecNumber evidence="8">1.11.1.24</ecNumber>
    </recommendedName>
</protein>
<evidence type="ECO:0000256" key="6">
    <source>
        <dbReference type="ARBA" id="ARBA00045282"/>
    </source>
</evidence>
<dbReference type="GO" id="GO:0140824">
    <property type="term" value="F:thioredoxin-dependent peroxiredoxin activity"/>
    <property type="evidence" value="ECO:0007669"/>
    <property type="project" value="UniProtKB-EC"/>
</dbReference>
<evidence type="ECO:0000313" key="10">
    <source>
        <dbReference type="EMBL" id="KAL1204322.1"/>
    </source>
</evidence>
<dbReference type="SUPFAM" id="SSF52833">
    <property type="entry name" value="Thioredoxin-like"/>
    <property type="match status" value="1"/>
</dbReference>
<sequence>MPGITLGYTVPNLAVEKTHDNFKLHDYFTDSWTVIFSHPGDFTPVYTTELIAMAKYSHEFEKRGVKLLGLSCDDIQSHKDWIKDVEAFTLGSKVNYPIIADPNKEIIPQLNMVDPIEKGPSCALHIVGPDFKIKLSFLYPSTTGRNMDEVLRALDSLLMASKYKNKIATPVNWKQDEPVVISPAVSNEEAKETFPQGFKTTDLPSKKGYLHVVDVYGKTTKNN</sequence>